<dbReference type="InterPro" id="IPR050559">
    <property type="entry name" value="P-Pant_transferase_sf"/>
</dbReference>
<gene>
    <name evidence="5" type="ORF">Thini_4323</name>
</gene>
<comment type="similarity">
    <text evidence="1">Belongs to the P-Pant transferase superfamily. Gsp/Sfp/HetI/AcpT family.</text>
</comment>
<dbReference type="Pfam" id="PF01648">
    <property type="entry name" value="ACPS"/>
    <property type="match status" value="1"/>
</dbReference>
<organism evidence="5 6">
    <name type="scientific">Thiothrix nivea (strain ATCC 35100 / DSM 5205 / JP2)</name>
    <dbReference type="NCBI Taxonomy" id="870187"/>
    <lineage>
        <taxon>Bacteria</taxon>
        <taxon>Pseudomonadati</taxon>
        <taxon>Pseudomonadota</taxon>
        <taxon>Gammaproteobacteria</taxon>
        <taxon>Thiotrichales</taxon>
        <taxon>Thiotrichaceae</taxon>
        <taxon>Thiothrix</taxon>
    </lineage>
</organism>
<dbReference type="GO" id="GO:0000287">
    <property type="term" value="F:magnesium ion binding"/>
    <property type="evidence" value="ECO:0007669"/>
    <property type="project" value="InterPro"/>
</dbReference>
<dbReference type="PANTHER" id="PTHR12215">
    <property type="entry name" value="PHOSPHOPANTETHEINE TRANSFERASE"/>
    <property type="match status" value="1"/>
</dbReference>
<dbReference type="InterPro" id="IPR008278">
    <property type="entry name" value="4-PPantetheinyl_Trfase_dom"/>
</dbReference>
<dbReference type="Gene3D" id="3.90.470.20">
    <property type="entry name" value="4'-phosphopantetheinyl transferase domain"/>
    <property type="match status" value="2"/>
</dbReference>
<keyword evidence="2 5" id="KW-0808">Transferase</keyword>
<keyword evidence="6" id="KW-1185">Reference proteome</keyword>
<dbReference type="EMBL" id="JH651384">
    <property type="protein sequence ID" value="EIJ36805.1"/>
    <property type="molecule type" value="Genomic_DNA"/>
</dbReference>
<dbReference type="Proteomes" id="UP000005317">
    <property type="component" value="Unassembled WGS sequence"/>
</dbReference>
<dbReference type="InterPro" id="IPR037143">
    <property type="entry name" value="4-PPantetheinyl_Trfase_dom_sf"/>
</dbReference>
<dbReference type="PANTHER" id="PTHR12215:SF10">
    <property type="entry name" value="L-AMINOADIPATE-SEMIALDEHYDE DEHYDROGENASE-PHOSPHOPANTETHEINYL TRANSFERASE"/>
    <property type="match status" value="1"/>
</dbReference>
<sequence length="251" mass="28832">MPFEPTHLYITRPEQVKTPGTAILDNAERSRAAAFKFPQDRELYIAAHLFMRRTLSKHAPIAPADWRFRTNAYGKPFIATPGYEHLQFNLSHTQGMIACAVSYAGTIGVDVEKRKPLTDLDALCRYALSPLEAHDVLSIRDPTRKEQRFFTYWTLKEAYIKARGMGLSIPLQEFTFTQDTKLEWRLHTETPESNPQEKWQFDTHIIGQHHLSVGIEKMAHYVFRGLSPSAETTRKTLPDRLTGVFFLNTLP</sequence>
<feature type="domain" description="4'-phosphopantetheinyl transferase" evidence="3">
    <location>
        <begin position="107"/>
        <end position="201"/>
    </location>
</feature>
<dbReference type="GO" id="GO:0019878">
    <property type="term" value="P:lysine biosynthetic process via aminoadipic acid"/>
    <property type="evidence" value="ECO:0007669"/>
    <property type="project" value="TreeGrafter"/>
</dbReference>
<feature type="domain" description="4'-phosphopantetheinyl transferase N-terminal" evidence="4">
    <location>
        <begin position="22"/>
        <end position="100"/>
    </location>
</feature>
<dbReference type="SUPFAM" id="SSF56214">
    <property type="entry name" value="4'-phosphopantetheinyl transferase"/>
    <property type="match status" value="2"/>
</dbReference>
<evidence type="ECO:0000259" key="3">
    <source>
        <dbReference type="Pfam" id="PF01648"/>
    </source>
</evidence>
<evidence type="ECO:0000313" key="6">
    <source>
        <dbReference type="Proteomes" id="UP000005317"/>
    </source>
</evidence>
<protein>
    <submittedName>
        <fullName evidence="5">4'-phosphopantetheinyl transferase</fullName>
    </submittedName>
</protein>
<evidence type="ECO:0000313" key="5">
    <source>
        <dbReference type="EMBL" id="EIJ36805.1"/>
    </source>
</evidence>
<evidence type="ECO:0000259" key="4">
    <source>
        <dbReference type="Pfam" id="PF22624"/>
    </source>
</evidence>
<dbReference type="InterPro" id="IPR055066">
    <property type="entry name" value="AASDHPPT_N"/>
</dbReference>
<proteinExistence type="inferred from homology"/>
<reference evidence="6" key="1">
    <citation type="journal article" date="2011" name="Stand. Genomic Sci.">
        <title>Genome sequence of the filamentous, gliding Thiothrix nivea neotype strain (JP2(T)).</title>
        <authorList>
            <person name="Lapidus A."/>
            <person name="Nolan M."/>
            <person name="Lucas S."/>
            <person name="Glavina Del Rio T."/>
            <person name="Tice H."/>
            <person name="Cheng J.F."/>
            <person name="Tapia R."/>
            <person name="Han C."/>
            <person name="Goodwin L."/>
            <person name="Pitluck S."/>
            <person name="Liolios K."/>
            <person name="Pagani I."/>
            <person name="Ivanova N."/>
            <person name="Huntemann M."/>
            <person name="Mavromatis K."/>
            <person name="Mikhailova N."/>
            <person name="Pati A."/>
            <person name="Chen A."/>
            <person name="Palaniappan K."/>
            <person name="Land M."/>
            <person name="Brambilla E.M."/>
            <person name="Rohde M."/>
            <person name="Abt B."/>
            <person name="Verbarg S."/>
            <person name="Goker M."/>
            <person name="Bristow J."/>
            <person name="Eisen J.A."/>
            <person name="Markowitz V."/>
            <person name="Hugenholtz P."/>
            <person name="Kyrpides N.C."/>
            <person name="Klenk H.P."/>
            <person name="Woyke T."/>
        </authorList>
    </citation>
    <scope>NUCLEOTIDE SEQUENCE [LARGE SCALE GENOMIC DNA]</scope>
    <source>
        <strain evidence="6">ATCC 35100 / DSM 5205 / JP2</strain>
    </source>
</reference>
<dbReference type="AlphaFoldDB" id="A0A656HP33"/>
<evidence type="ECO:0000256" key="2">
    <source>
        <dbReference type="ARBA" id="ARBA00022679"/>
    </source>
</evidence>
<dbReference type="Pfam" id="PF22624">
    <property type="entry name" value="AASDHPPT_N"/>
    <property type="match status" value="1"/>
</dbReference>
<dbReference type="GO" id="GO:0005829">
    <property type="term" value="C:cytosol"/>
    <property type="evidence" value="ECO:0007669"/>
    <property type="project" value="TreeGrafter"/>
</dbReference>
<name>A0A656HP33_THINJ</name>
<dbReference type="GO" id="GO:0008897">
    <property type="term" value="F:holo-[acyl-carrier-protein] synthase activity"/>
    <property type="evidence" value="ECO:0007669"/>
    <property type="project" value="InterPro"/>
</dbReference>
<accession>A0A656HP33</accession>
<evidence type="ECO:0000256" key="1">
    <source>
        <dbReference type="ARBA" id="ARBA00010990"/>
    </source>
</evidence>